<dbReference type="Proteomes" id="UP001059950">
    <property type="component" value="Chromosome"/>
</dbReference>
<keyword evidence="9" id="KW-1185">Reference proteome</keyword>
<comment type="similarity">
    <text evidence="2">Belongs to the polysaccharide synthase family.</text>
</comment>
<feature type="transmembrane region" description="Helical" evidence="7">
    <location>
        <begin position="321"/>
        <end position="346"/>
    </location>
</feature>
<sequence length="482" mass="52778">MKEINRKIGAGVLWNLAGLFMTRGANTLFMLLLARLLAPEAFGLIAMASLVFELASAFINSGLGSALIQSKKVTDTDLNTVFYTNLLLSGVAYTGLFVGAPFIASFYSQPELSSLIQVMGLIIFINAACIVQVAVLSRKMDFKSQMKAKTISVMVSGSLAITAAWYNWGVWSLVVQMLSAALVTALILWLVSPWRPGLDISGESFNRLFRFGRNLLAEGMLQVLFENSYVLVIGRLFNAEATGLYFLAKKINNLVSQQLTAAVQQATFPALSTLQDDNNTLKHKLRQIMQLMMFLITPIMALLAGLAPSLFALLFNERWVLAVPFLQLLCVVGALYPLHALNMNLLNVKGRSDLVLKVGLVKKAVNLTLLFLAIPYGVFGIVASQVIGSFLALIPNTYFSAKLVDYSLFEQIQDVVKPFFAAICAGVGAWLLMNQIEGGGIELISAGFFGVIIYLTVSFFIRAEGMNLILFKLMRKDSCIVE</sequence>
<proteinExistence type="inferred from homology"/>
<name>A0ABY5GSH0_9GAMM</name>
<evidence type="ECO:0000256" key="3">
    <source>
        <dbReference type="ARBA" id="ARBA00022475"/>
    </source>
</evidence>
<accession>A0ABY5GSH0</accession>
<dbReference type="EMBL" id="CP073344">
    <property type="protein sequence ID" value="UTW02714.1"/>
    <property type="molecule type" value="Genomic_DNA"/>
</dbReference>
<dbReference type="Pfam" id="PF13440">
    <property type="entry name" value="Polysacc_synt_3"/>
    <property type="match status" value="1"/>
</dbReference>
<evidence type="ECO:0000256" key="1">
    <source>
        <dbReference type="ARBA" id="ARBA00004651"/>
    </source>
</evidence>
<protein>
    <submittedName>
        <fullName evidence="8">Lipopolysaccharide biosynthesis protein</fullName>
    </submittedName>
</protein>
<evidence type="ECO:0000256" key="2">
    <source>
        <dbReference type="ARBA" id="ARBA00007430"/>
    </source>
</evidence>
<feature type="transmembrane region" description="Helical" evidence="7">
    <location>
        <begin position="440"/>
        <end position="461"/>
    </location>
</feature>
<organism evidence="8 9">
    <name type="scientific">Amphritea atlantica</name>
    <dbReference type="NCBI Taxonomy" id="355243"/>
    <lineage>
        <taxon>Bacteria</taxon>
        <taxon>Pseudomonadati</taxon>
        <taxon>Pseudomonadota</taxon>
        <taxon>Gammaproteobacteria</taxon>
        <taxon>Oceanospirillales</taxon>
        <taxon>Oceanospirillaceae</taxon>
        <taxon>Amphritea</taxon>
    </lineage>
</organism>
<evidence type="ECO:0000256" key="5">
    <source>
        <dbReference type="ARBA" id="ARBA00022989"/>
    </source>
</evidence>
<keyword evidence="4 7" id="KW-0812">Transmembrane</keyword>
<feature type="transmembrane region" description="Helical" evidence="7">
    <location>
        <begin position="415"/>
        <end position="433"/>
    </location>
</feature>
<feature type="transmembrane region" description="Helical" evidence="7">
    <location>
        <begin position="367"/>
        <end position="395"/>
    </location>
</feature>
<evidence type="ECO:0000256" key="4">
    <source>
        <dbReference type="ARBA" id="ARBA00022692"/>
    </source>
</evidence>
<feature type="transmembrane region" description="Helical" evidence="7">
    <location>
        <begin position="12"/>
        <end position="38"/>
    </location>
</feature>
<dbReference type="PANTHER" id="PTHR30250">
    <property type="entry name" value="PST FAMILY PREDICTED COLANIC ACID TRANSPORTER"/>
    <property type="match status" value="1"/>
</dbReference>
<reference evidence="8" key="1">
    <citation type="submission" date="2021-04" db="EMBL/GenBank/DDBJ databases">
        <title>Oceanospirillales bacteria with DddD are important DMSP degraders in coastal seawater.</title>
        <authorList>
            <person name="Liu J."/>
        </authorList>
    </citation>
    <scope>NUCLEOTIDE SEQUENCE</scope>
    <source>
        <strain evidence="8">GY6</strain>
    </source>
</reference>
<evidence type="ECO:0000256" key="7">
    <source>
        <dbReference type="SAM" id="Phobius"/>
    </source>
</evidence>
<feature type="transmembrane region" description="Helical" evidence="7">
    <location>
        <begin position="44"/>
        <end position="68"/>
    </location>
</feature>
<dbReference type="PANTHER" id="PTHR30250:SF10">
    <property type="entry name" value="LIPOPOLYSACCHARIDE BIOSYNTHESIS PROTEIN WZXC"/>
    <property type="match status" value="1"/>
</dbReference>
<feature type="transmembrane region" description="Helical" evidence="7">
    <location>
        <begin position="115"/>
        <end position="136"/>
    </location>
</feature>
<keyword evidence="6 7" id="KW-0472">Membrane</keyword>
<feature type="transmembrane region" description="Helical" evidence="7">
    <location>
        <begin position="173"/>
        <end position="191"/>
    </location>
</feature>
<gene>
    <name evidence="8" type="ORF">KDX31_15375</name>
</gene>
<dbReference type="CDD" id="cd13127">
    <property type="entry name" value="MATE_tuaB_like"/>
    <property type="match status" value="1"/>
</dbReference>
<evidence type="ECO:0000313" key="8">
    <source>
        <dbReference type="EMBL" id="UTW02714.1"/>
    </source>
</evidence>
<keyword evidence="3" id="KW-1003">Cell membrane</keyword>
<evidence type="ECO:0000313" key="9">
    <source>
        <dbReference type="Proteomes" id="UP001059950"/>
    </source>
</evidence>
<evidence type="ECO:0000256" key="6">
    <source>
        <dbReference type="ARBA" id="ARBA00023136"/>
    </source>
</evidence>
<dbReference type="InterPro" id="IPR050833">
    <property type="entry name" value="Poly_Biosynth_Transport"/>
</dbReference>
<comment type="subcellular location">
    <subcellularLocation>
        <location evidence="1">Cell membrane</location>
        <topology evidence="1">Multi-pass membrane protein</topology>
    </subcellularLocation>
</comment>
<keyword evidence="5 7" id="KW-1133">Transmembrane helix</keyword>
<feature type="transmembrane region" description="Helical" evidence="7">
    <location>
        <begin position="80"/>
        <end position="103"/>
    </location>
</feature>
<feature type="transmembrane region" description="Helical" evidence="7">
    <location>
        <begin position="291"/>
        <end position="315"/>
    </location>
</feature>